<dbReference type="SUPFAM" id="SSF52266">
    <property type="entry name" value="SGNH hydrolase"/>
    <property type="match status" value="1"/>
</dbReference>
<sequence>MLWYEDEIQRLEKQRTALTYKPNTLFYGSSSIRQWISLADDFKGLQTVNLGFGGSTLAACAWFFNRVTNGYEPDRLIVYAGDNDLADGRHPQEVAISFEYLAKRVKERYNQLPCYFISLKPSIARWGLIEQFRYTNELIAADIEKNHPDWHWVDIFTPLLNNNGKPNADYFIADGLHLNEKGYQLWSSILHNALALK</sequence>
<proteinExistence type="predicted"/>
<gene>
    <name evidence="2" type="ORF">GCM10011425_34730</name>
</gene>
<dbReference type="GO" id="GO:0004622">
    <property type="term" value="F:phosphatidylcholine lysophospholipase activity"/>
    <property type="evidence" value="ECO:0007669"/>
    <property type="project" value="TreeGrafter"/>
</dbReference>
<organism evidence="2 3">
    <name type="scientific">Mucilaginibacter galii</name>
    <dbReference type="NCBI Taxonomy" id="2005073"/>
    <lineage>
        <taxon>Bacteria</taxon>
        <taxon>Pseudomonadati</taxon>
        <taxon>Bacteroidota</taxon>
        <taxon>Sphingobacteriia</taxon>
        <taxon>Sphingobacteriales</taxon>
        <taxon>Sphingobacteriaceae</taxon>
        <taxon>Mucilaginibacter</taxon>
    </lineage>
</organism>
<reference evidence="2" key="1">
    <citation type="journal article" date="2014" name="Int. J. Syst. Evol. Microbiol.">
        <title>Complete genome sequence of Corynebacterium casei LMG S-19264T (=DSM 44701T), isolated from a smear-ripened cheese.</title>
        <authorList>
            <consortium name="US DOE Joint Genome Institute (JGI-PGF)"/>
            <person name="Walter F."/>
            <person name="Albersmeier A."/>
            <person name="Kalinowski J."/>
            <person name="Ruckert C."/>
        </authorList>
    </citation>
    <scope>NUCLEOTIDE SEQUENCE</scope>
    <source>
        <strain evidence="2">CCM 8711</strain>
    </source>
</reference>
<comment type="caution">
    <text evidence="2">The sequence shown here is derived from an EMBL/GenBank/DDBJ whole genome shotgun (WGS) entry which is preliminary data.</text>
</comment>
<dbReference type="AlphaFoldDB" id="A0A917JBN8"/>
<dbReference type="PANTHER" id="PTHR30383:SF5">
    <property type="entry name" value="SGNH HYDROLASE-TYPE ESTERASE DOMAIN-CONTAINING PROTEIN"/>
    <property type="match status" value="1"/>
</dbReference>
<dbReference type="EMBL" id="BMDO01000011">
    <property type="protein sequence ID" value="GGI52261.1"/>
    <property type="molecule type" value="Genomic_DNA"/>
</dbReference>
<dbReference type="InterPro" id="IPR036514">
    <property type="entry name" value="SGNH_hydro_sf"/>
</dbReference>
<dbReference type="Pfam" id="PF13472">
    <property type="entry name" value="Lipase_GDSL_2"/>
    <property type="match status" value="1"/>
</dbReference>
<dbReference type="Gene3D" id="3.40.50.1110">
    <property type="entry name" value="SGNH hydrolase"/>
    <property type="match status" value="1"/>
</dbReference>
<dbReference type="RefSeq" id="WP_188418373.1">
    <property type="nucleotide sequence ID" value="NZ_BMDO01000011.1"/>
</dbReference>
<dbReference type="InterPro" id="IPR051532">
    <property type="entry name" value="Ester_Hydrolysis_Enzymes"/>
</dbReference>
<evidence type="ECO:0000313" key="3">
    <source>
        <dbReference type="Proteomes" id="UP000662074"/>
    </source>
</evidence>
<evidence type="ECO:0000313" key="2">
    <source>
        <dbReference type="EMBL" id="GGI52261.1"/>
    </source>
</evidence>
<dbReference type="Proteomes" id="UP000662074">
    <property type="component" value="Unassembled WGS sequence"/>
</dbReference>
<accession>A0A917JBN8</accession>
<evidence type="ECO:0000259" key="1">
    <source>
        <dbReference type="Pfam" id="PF13472"/>
    </source>
</evidence>
<keyword evidence="3" id="KW-1185">Reference proteome</keyword>
<name>A0A917JBN8_9SPHI</name>
<feature type="domain" description="SGNH hydrolase-type esterase" evidence="1">
    <location>
        <begin position="38"/>
        <end position="185"/>
    </location>
</feature>
<dbReference type="PANTHER" id="PTHR30383">
    <property type="entry name" value="THIOESTERASE 1/PROTEASE 1/LYSOPHOSPHOLIPASE L1"/>
    <property type="match status" value="1"/>
</dbReference>
<reference evidence="2" key="2">
    <citation type="submission" date="2020-09" db="EMBL/GenBank/DDBJ databases">
        <authorList>
            <person name="Sun Q."/>
            <person name="Sedlacek I."/>
        </authorList>
    </citation>
    <scope>NUCLEOTIDE SEQUENCE</scope>
    <source>
        <strain evidence="2">CCM 8711</strain>
    </source>
</reference>
<protein>
    <recommendedName>
        <fullName evidence="1">SGNH hydrolase-type esterase domain-containing protein</fullName>
    </recommendedName>
</protein>
<dbReference type="InterPro" id="IPR013830">
    <property type="entry name" value="SGNH_hydro"/>
</dbReference>